<reference evidence="1" key="1">
    <citation type="journal article" date="2020" name="Stud. Mycol.">
        <title>101 Dothideomycetes genomes: a test case for predicting lifestyles and emergence of pathogens.</title>
        <authorList>
            <person name="Haridas S."/>
            <person name="Albert R."/>
            <person name="Binder M."/>
            <person name="Bloem J."/>
            <person name="Labutti K."/>
            <person name="Salamov A."/>
            <person name="Andreopoulos B."/>
            <person name="Baker S."/>
            <person name="Barry K."/>
            <person name="Bills G."/>
            <person name="Bluhm B."/>
            <person name="Cannon C."/>
            <person name="Castanera R."/>
            <person name="Culley D."/>
            <person name="Daum C."/>
            <person name="Ezra D."/>
            <person name="Gonzalez J."/>
            <person name="Henrissat B."/>
            <person name="Kuo A."/>
            <person name="Liang C."/>
            <person name="Lipzen A."/>
            <person name="Lutzoni F."/>
            <person name="Magnuson J."/>
            <person name="Mondo S."/>
            <person name="Nolan M."/>
            <person name="Ohm R."/>
            <person name="Pangilinan J."/>
            <person name="Park H.-J."/>
            <person name="Ramirez L."/>
            <person name="Alfaro M."/>
            <person name="Sun H."/>
            <person name="Tritt A."/>
            <person name="Yoshinaga Y."/>
            <person name="Zwiers L.-H."/>
            <person name="Turgeon B."/>
            <person name="Goodwin S."/>
            <person name="Spatafora J."/>
            <person name="Crous P."/>
            <person name="Grigoriev I."/>
        </authorList>
    </citation>
    <scope>NUCLEOTIDE SEQUENCE</scope>
    <source>
        <strain evidence="1">CBS 110217</strain>
    </source>
</reference>
<accession>A0A9P4LLG6</accession>
<comment type="caution">
    <text evidence="1">The sequence shown here is derived from an EMBL/GenBank/DDBJ whole genome shotgun (WGS) entry which is preliminary data.</text>
</comment>
<organism evidence="1 2">
    <name type="scientific">Setomelanomma holmii</name>
    <dbReference type="NCBI Taxonomy" id="210430"/>
    <lineage>
        <taxon>Eukaryota</taxon>
        <taxon>Fungi</taxon>
        <taxon>Dikarya</taxon>
        <taxon>Ascomycota</taxon>
        <taxon>Pezizomycotina</taxon>
        <taxon>Dothideomycetes</taxon>
        <taxon>Pleosporomycetidae</taxon>
        <taxon>Pleosporales</taxon>
        <taxon>Pleosporineae</taxon>
        <taxon>Phaeosphaeriaceae</taxon>
        <taxon>Setomelanomma</taxon>
    </lineage>
</organism>
<dbReference type="OrthoDB" id="3554680at2759"/>
<sequence>MTNWKIVPEPSDDSKIEYTPFLRSRKFFAIDDSGSTAGSILRQERAFADAFWASHSNINDSVALWGNWCDVPTKDTTNVRWISRHGGTQPSTILKSQAALDAVKDSDVWFLLTDGEIWDGEVAQLAEMALSKDVLNVPLVFLITGSRGKTPSKTNISVGISFFASCQDTLILFKETATGKIYVIAGKGCFASLGGSAAAQDLESWDDLQLFEDEAAFFDHCERLEIQVTKAETRVESAKGISLGAEWEERQEGPVRIDLDLLPKSGLLLDDDLFGLLAEEAFDTLAVAYKTRSRIAELRALIQKQKIEQVAPKLEDVAGAAGILIELGRPGTIESARKTLQEQLRAAHATNRLQYQKTIKDFADSKKEQNMKRRNQLVDAALRSLASIEAAGFNADILSRKSNRARRAGVVDTAAIDIDKLDLDAPSYKGFCLVCCGEDEVMSICFKELDADDLEDNTTDFALNFPLASGASAKNINLVSSQNICFQCASLGPEGRSIYNEELSAVIPTVQYDASNKKYVNDQLYSALTARLATGAAGIAQLFMAILLELLRTKTWAGASLGENEPSTDEQHETRQRRETFQWMLDQLVQNTWTREDFKETGAWVKFPGALTWVEEDFEKHGLASFIVTYPVSGFTNLLALGTSLGEFSESQVRRVKSAKVLHSIASRYLAELQIVLQASVSDEHWKQKYLEVLYQDFNGPLVPRDQGSASLVTSTGIFCERLAACIATTEMQIDNDTMRKVQLMLFWLLFKQRDHCTAQTFFTRLRDSEPLARAVLDTRLTVPNTESANALLGIFAIQDAQLINPTAAQKHSGLIPFVNPFGASVLHCGAAGCNKIFCALTNPAEITEKSIYAIRDARTKHLIDVFGIKSRFETSPTGLPERPDTHAGHPPTSIHVNLHISIAREWSAHSPKQRKAILNNENGAQDEFVVNVRRRLCSEGRGNIFQEGMDEETRVLLPSFFEVLGRAMRREEKGRDEEGEGVEGYEIDWDGNTLMGKVRWELEDREGR</sequence>
<gene>
    <name evidence="1" type="ORF">EK21DRAFT_88012</name>
</gene>
<protein>
    <submittedName>
        <fullName evidence="1">Uncharacterized protein</fullName>
    </submittedName>
</protein>
<evidence type="ECO:0000313" key="2">
    <source>
        <dbReference type="Proteomes" id="UP000799777"/>
    </source>
</evidence>
<dbReference type="SUPFAM" id="SSF53300">
    <property type="entry name" value="vWA-like"/>
    <property type="match status" value="1"/>
</dbReference>
<keyword evidence="2" id="KW-1185">Reference proteome</keyword>
<dbReference type="Proteomes" id="UP000799777">
    <property type="component" value="Unassembled WGS sequence"/>
</dbReference>
<dbReference type="InterPro" id="IPR036465">
    <property type="entry name" value="vWFA_dom_sf"/>
</dbReference>
<dbReference type="EMBL" id="ML978180">
    <property type="protein sequence ID" value="KAF2031516.1"/>
    <property type="molecule type" value="Genomic_DNA"/>
</dbReference>
<dbReference type="AlphaFoldDB" id="A0A9P4LLG6"/>
<evidence type="ECO:0000313" key="1">
    <source>
        <dbReference type="EMBL" id="KAF2031516.1"/>
    </source>
</evidence>
<proteinExistence type="predicted"/>
<name>A0A9P4LLG6_9PLEO</name>